<evidence type="ECO:0000313" key="3">
    <source>
        <dbReference type="Proteomes" id="UP000670776"/>
    </source>
</evidence>
<reference evidence="2 3" key="1">
    <citation type="submission" date="2021-04" db="EMBL/GenBank/DDBJ databases">
        <title>Mariniflexile gromovii gen. nov., sp. nov., a gliding bacterium isolated from the sea urchin Strongylocentrotus intermedius.</title>
        <authorList>
            <person name="Ko S."/>
            <person name="Le V."/>
            <person name="Ahn C.-Y."/>
            <person name="Oh H.-M."/>
        </authorList>
    </citation>
    <scope>NUCLEOTIDE SEQUENCE [LARGE SCALE GENOMIC DNA]</scope>
    <source>
        <strain evidence="2 3">KCTC 12570</strain>
    </source>
</reference>
<keyword evidence="1" id="KW-0812">Transmembrane</keyword>
<feature type="transmembrane region" description="Helical" evidence="1">
    <location>
        <begin position="82"/>
        <end position="101"/>
    </location>
</feature>
<feature type="transmembrane region" description="Helical" evidence="1">
    <location>
        <begin position="44"/>
        <end position="62"/>
    </location>
</feature>
<name>A0ABS4BRZ8_9FLAO</name>
<accession>A0ABS4BRZ8</accession>
<comment type="caution">
    <text evidence="2">The sequence shown here is derived from an EMBL/GenBank/DDBJ whole genome shotgun (WGS) entry which is preliminary data.</text>
</comment>
<keyword evidence="3" id="KW-1185">Reference proteome</keyword>
<protein>
    <submittedName>
        <fullName evidence="2">DUF4199 domain-containing protein</fullName>
    </submittedName>
</protein>
<sequence length="171" mass="19014">MESKELNPGKFGINLGLVLGGIMTLIAMYMYATDMAFKGQQWPVYIYYIAFPLIIIYAISLYKKSNSGLLSLKEAMKTGIVVALISALVYVGYILIFNYIIDSEYNTKMIEFATDQIAASEAPVEAKEMQLKMVEFFSNPIAGSVFWVAMSLFFGLIYSLIGGLVMKKSDA</sequence>
<evidence type="ECO:0000313" key="2">
    <source>
        <dbReference type="EMBL" id="MBP0903307.1"/>
    </source>
</evidence>
<dbReference type="Pfam" id="PF13858">
    <property type="entry name" value="DUF4199"/>
    <property type="match status" value="1"/>
</dbReference>
<dbReference type="RefSeq" id="WP_209653497.1">
    <property type="nucleotide sequence ID" value="NZ_JAGJCB010000004.1"/>
</dbReference>
<keyword evidence="1" id="KW-1133">Transmembrane helix</keyword>
<evidence type="ECO:0000256" key="1">
    <source>
        <dbReference type="SAM" id="Phobius"/>
    </source>
</evidence>
<feature type="transmembrane region" description="Helical" evidence="1">
    <location>
        <begin position="12"/>
        <end position="32"/>
    </location>
</feature>
<keyword evidence="1" id="KW-0472">Membrane</keyword>
<dbReference type="EMBL" id="JAGJCB010000004">
    <property type="protein sequence ID" value="MBP0903307.1"/>
    <property type="molecule type" value="Genomic_DNA"/>
</dbReference>
<feature type="transmembrane region" description="Helical" evidence="1">
    <location>
        <begin position="141"/>
        <end position="165"/>
    </location>
</feature>
<gene>
    <name evidence="2" type="ORF">J8H85_05670</name>
</gene>
<dbReference type="InterPro" id="IPR025250">
    <property type="entry name" value="DUF4199"/>
</dbReference>
<dbReference type="Proteomes" id="UP000670776">
    <property type="component" value="Unassembled WGS sequence"/>
</dbReference>
<organism evidence="2 3">
    <name type="scientific">Mariniflexile gromovii</name>
    <dbReference type="NCBI Taxonomy" id="362523"/>
    <lineage>
        <taxon>Bacteria</taxon>
        <taxon>Pseudomonadati</taxon>
        <taxon>Bacteroidota</taxon>
        <taxon>Flavobacteriia</taxon>
        <taxon>Flavobacteriales</taxon>
        <taxon>Flavobacteriaceae</taxon>
        <taxon>Mariniflexile</taxon>
    </lineage>
</organism>
<proteinExistence type="predicted"/>